<dbReference type="Gene3D" id="4.10.240.10">
    <property type="entry name" value="Zn(2)-C6 fungal-type DNA-binding domain"/>
    <property type="match status" value="1"/>
</dbReference>
<dbReference type="InterPro" id="IPR001138">
    <property type="entry name" value="Zn2Cys6_DnaBD"/>
</dbReference>
<dbReference type="PANTHER" id="PTHR36206">
    <property type="entry name" value="ASPERCRYPTIN BIOSYNTHESIS CLUSTER-SPECIFIC TRANSCRIPTION REGULATOR ATNN-RELATED"/>
    <property type="match status" value="1"/>
</dbReference>
<dbReference type="CDD" id="cd00067">
    <property type="entry name" value="GAL4"/>
    <property type="match status" value="1"/>
</dbReference>
<name>A0A1E3QVM4_9ASCO</name>
<dbReference type="SMART" id="SM00066">
    <property type="entry name" value="GAL4"/>
    <property type="match status" value="1"/>
</dbReference>
<dbReference type="STRING" id="984486.A0A1E3QVM4"/>
<gene>
    <name evidence="8" type="ORF">BABINDRAFT_6370</name>
</gene>
<feature type="domain" description="Zn(2)-C6 fungal-type" evidence="7">
    <location>
        <begin position="276"/>
        <end position="306"/>
    </location>
</feature>
<evidence type="ECO:0000256" key="2">
    <source>
        <dbReference type="ARBA" id="ARBA00022833"/>
    </source>
</evidence>
<dbReference type="GO" id="GO:0003677">
    <property type="term" value="F:DNA binding"/>
    <property type="evidence" value="ECO:0007669"/>
    <property type="project" value="UniProtKB-KW"/>
</dbReference>
<keyword evidence="9" id="KW-1185">Reference proteome</keyword>
<dbReference type="Proteomes" id="UP000094336">
    <property type="component" value="Unassembled WGS sequence"/>
</dbReference>
<evidence type="ECO:0000256" key="4">
    <source>
        <dbReference type="ARBA" id="ARBA00023125"/>
    </source>
</evidence>
<dbReference type="GO" id="GO:0008270">
    <property type="term" value="F:zinc ion binding"/>
    <property type="evidence" value="ECO:0007669"/>
    <property type="project" value="InterPro"/>
</dbReference>
<reference evidence="9" key="1">
    <citation type="submission" date="2016-05" db="EMBL/GenBank/DDBJ databases">
        <title>Comparative genomics of biotechnologically important yeasts.</title>
        <authorList>
            <consortium name="DOE Joint Genome Institute"/>
            <person name="Riley R."/>
            <person name="Haridas S."/>
            <person name="Wolfe K.H."/>
            <person name="Lopes M.R."/>
            <person name="Hittinger C.T."/>
            <person name="Goker M."/>
            <person name="Salamov A."/>
            <person name="Wisecaver J."/>
            <person name="Long T.M."/>
            <person name="Aerts A.L."/>
            <person name="Barry K."/>
            <person name="Choi C."/>
            <person name="Clum A."/>
            <person name="Coughlan A.Y."/>
            <person name="Deshpande S."/>
            <person name="Douglass A.P."/>
            <person name="Hanson S.J."/>
            <person name="Klenk H.-P."/>
            <person name="Labutti K."/>
            <person name="Lapidus A."/>
            <person name="Lindquist E."/>
            <person name="Lipzen A."/>
            <person name="Meier-Kolthoff J.P."/>
            <person name="Ohm R.A."/>
            <person name="Otillar R.P."/>
            <person name="Pangilinan J."/>
            <person name="Peng Y."/>
            <person name="Rokas A."/>
            <person name="Rosa C.A."/>
            <person name="Scheuner C."/>
            <person name="Sibirny A.A."/>
            <person name="Slot J.C."/>
            <person name="Stielow J.B."/>
            <person name="Sun H."/>
            <person name="Kurtzman C.P."/>
            <person name="Blackwell M."/>
            <person name="Grigoriev I.V."/>
            <person name="Jeffries T.W."/>
        </authorList>
    </citation>
    <scope>NUCLEOTIDE SEQUENCE [LARGE SCALE GENOMIC DNA]</scope>
    <source>
        <strain evidence="9">NRRL Y-12698</strain>
    </source>
</reference>
<dbReference type="PROSITE" id="PS00463">
    <property type="entry name" value="ZN2_CY6_FUNGAL_1"/>
    <property type="match status" value="1"/>
</dbReference>
<proteinExistence type="predicted"/>
<keyword evidence="4" id="KW-0238">DNA-binding</keyword>
<evidence type="ECO:0000256" key="3">
    <source>
        <dbReference type="ARBA" id="ARBA00023015"/>
    </source>
</evidence>
<keyword evidence="1" id="KW-0479">Metal-binding</keyword>
<organism evidence="8 9">
    <name type="scientific">Babjeviella inositovora NRRL Y-12698</name>
    <dbReference type="NCBI Taxonomy" id="984486"/>
    <lineage>
        <taxon>Eukaryota</taxon>
        <taxon>Fungi</taxon>
        <taxon>Dikarya</taxon>
        <taxon>Ascomycota</taxon>
        <taxon>Saccharomycotina</taxon>
        <taxon>Pichiomycetes</taxon>
        <taxon>Serinales incertae sedis</taxon>
        <taxon>Babjeviella</taxon>
    </lineage>
</organism>
<accession>A0A1E3QVM4</accession>
<evidence type="ECO:0000256" key="6">
    <source>
        <dbReference type="ARBA" id="ARBA00023242"/>
    </source>
</evidence>
<keyword evidence="6" id="KW-0539">Nucleus</keyword>
<dbReference type="PROSITE" id="PS50048">
    <property type="entry name" value="ZN2_CY6_FUNGAL_2"/>
    <property type="match status" value="1"/>
</dbReference>
<dbReference type="Pfam" id="PF00172">
    <property type="entry name" value="Zn_clus"/>
    <property type="match status" value="1"/>
</dbReference>
<dbReference type="RefSeq" id="XP_018987038.1">
    <property type="nucleotide sequence ID" value="XM_019132415.1"/>
</dbReference>
<dbReference type="GO" id="GO:0000981">
    <property type="term" value="F:DNA-binding transcription factor activity, RNA polymerase II-specific"/>
    <property type="evidence" value="ECO:0007669"/>
    <property type="project" value="InterPro"/>
</dbReference>
<dbReference type="InterPro" id="IPR036864">
    <property type="entry name" value="Zn2-C6_fun-type_DNA-bd_sf"/>
</dbReference>
<evidence type="ECO:0000256" key="5">
    <source>
        <dbReference type="ARBA" id="ARBA00023163"/>
    </source>
</evidence>
<dbReference type="SUPFAM" id="SSF57701">
    <property type="entry name" value="Zn2/Cys6 DNA-binding domain"/>
    <property type="match status" value="1"/>
</dbReference>
<keyword evidence="2" id="KW-0862">Zinc</keyword>
<evidence type="ECO:0000259" key="7">
    <source>
        <dbReference type="PROSITE" id="PS50048"/>
    </source>
</evidence>
<dbReference type="GeneID" id="30150268"/>
<keyword evidence="5" id="KW-0804">Transcription</keyword>
<dbReference type="InterPro" id="IPR052360">
    <property type="entry name" value="Transcr_Regulatory_Proteins"/>
</dbReference>
<dbReference type="EMBL" id="KV454427">
    <property type="protein sequence ID" value="ODQ81710.1"/>
    <property type="molecule type" value="Genomic_DNA"/>
</dbReference>
<protein>
    <recommendedName>
        <fullName evidence="7">Zn(2)-C6 fungal-type domain-containing protein</fullName>
    </recommendedName>
</protein>
<evidence type="ECO:0000313" key="9">
    <source>
        <dbReference type="Proteomes" id="UP000094336"/>
    </source>
</evidence>
<dbReference type="OrthoDB" id="3251668at2759"/>
<evidence type="ECO:0000313" key="8">
    <source>
        <dbReference type="EMBL" id="ODQ81710.1"/>
    </source>
</evidence>
<sequence>MSYQQQVQEQGHGGPNILYPTLPLPQQFPSQVPFNAGSQILNNYQLEGYPGGSQVLAPSQELYPLNPSLQQLLMAQNRPPPLNGASSANYSFNMNPNMNALTPDGRNKPKFYQYQNSDMKMSPVNQQIGFMPEQQWIPRSESMSAPKPQGMDQTALGTNEGFQPLSYFVPQSQAPMTISEPLNSSVHRGMAHPDTQHQAYLSTQVPRYLNHQAAYQVEANGKILGYAPDSLQYMPNNGQGSAEFNMAGMSGFQQDFHLKPLANRKRVATLPRSKKGCWVCRIRHLKCDEQKPSCMSCLRLDLDCDYNEERPSYVVDKKEKTVKLKEISKIWKTKAHKKKSRK</sequence>
<dbReference type="PANTHER" id="PTHR36206:SF4">
    <property type="entry name" value="HYPOTHETICAL CONSERVED PROTEIN (EUROFUNG)-RELATED"/>
    <property type="match status" value="1"/>
</dbReference>
<dbReference type="AlphaFoldDB" id="A0A1E3QVM4"/>
<evidence type="ECO:0000256" key="1">
    <source>
        <dbReference type="ARBA" id="ARBA00022723"/>
    </source>
</evidence>
<keyword evidence="3" id="KW-0805">Transcription regulation</keyword>